<dbReference type="EMBL" id="AGCU01027763">
    <property type="status" value="NOT_ANNOTATED_CDS"/>
    <property type="molecule type" value="Genomic_DNA"/>
</dbReference>
<dbReference type="PROSITE" id="PS51842">
    <property type="entry name" value="IF_ROD_2"/>
    <property type="match status" value="1"/>
</dbReference>
<feature type="compositionally biased region" description="Low complexity" evidence="4">
    <location>
        <begin position="1"/>
        <end position="14"/>
    </location>
</feature>
<dbReference type="OMA" id="KEWYANS"/>
<dbReference type="STRING" id="13735.ENSPSIP00000002660"/>
<sequence length="168" mass="18346">MAFSSQSYRTSTSSNFQPTAPSIGGSTYKKATIRKYQAPSVYGGAGGYGTRISTGTNYAGVLGSGFGSGFKLRTSGSDVLLAGNGKLTMQNLNERLASYLEKVNFLEKTNIELEKKIKEWYANSSSAIRHDHSPYFKTIKDLQNQIGTAHQENARLILEIDNTRLACD</sequence>
<name>K7F3Q0_PELSI</name>
<dbReference type="HOGENOM" id="CLU_135393_0_0_1"/>
<dbReference type="eggNOG" id="ENOG502QUY3">
    <property type="taxonomic scope" value="Eukaryota"/>
</dbReference>
<evidence type="ECO:0000259" key="5">
    <source>
        <dbReference type="PROSITE" id="PS51842"/>
    </source>
</evidence>
<accession>K7F3Q0</accession>
<dbReference type="GO" id="GO:0030855">
    <property type="term" value="P:epithelial cell differentiation"/>
    <property type="evidence" value="ECO:0007669"/>
    <property type="project" value="TreeGrafter"/>
</dbReference>
<evidence type="ECO:0000313" key="6">
    <source>
        <dbReference type="Ensembl" id="ENSPSIP00000002660.1"/>
    </source>
</evidence>
<evidence type="ECO:0000313" key="7">
    <source>
        <dbReference type="Proteomes" id="UP000007267"/>
    </source>
</evidence>
<reference evidence="7" key="2">
    <citation type="journal article" date="2013" name="Nat. Genet.">
        <title>The draft genomes of soft-shell turtle and green sea turtle yield insights into the development and evolution of the turtle-specific body plan.</title>
        <authorList>
            <person name="Wang Z."/>
            <person name="Pascual-Anaya J."/>
            <person name="Zadissa A."/>
            <person name="Li W."/>
            <person name="Niimura Y."/>
            <person name="Huang Z."/>
            <person name="Li C."/>
            <person name="White S."/>
            <person name="Xiong Z."/>
            <person name="Fang D."/>
            <person name="Wang B."/>
            <person name="Ming Y."/>
            <person name="Chen Y."/>
            <person name="Zheng Y."/>
            <person name="Kuraku S."/>
            <person name="Pignatelli M."/>
            <person name="Herrero J."/>
            <person name="Beal K."/>
            <person name="Nozawa M."/>
            <person name="Li Q."/>
            <person name="Wang J."/>
            <person name="Zhang H."/>
            <person name="Yu L."/>
            <person name="Shigenobu S."/>
            <person name="Wang J."/>
            <person name="Liu J."/>
            <person name="Flicek P."/>
            <person name="Searle S."/>
            <person name="Wang J."/>
            <person name="Kuratani S."/>
            <person name="Yin Y."/>
            <person name="Aken B."/>
            <person name="Zhang G."/>
            <person name="Irie N."/>
        </authorList>
    </citation>
    <scope>NUCLEOTIDE SEQUENCE [LARGE SCALE GENOMIC DNA]</scope>
    <source>
        <strain evidence="7">Daiwa-1</strain>
    </source>
</reference>
<dbReference type="AlphaFoldDB" id="K7F3Q0"/>
<keyword evidence="1" id="KW-0403">Intermediate filament</keyword>
<dbReference type="GO" id="GO:0005882">
    <property type="term" value="C:intermediate filament"/>
    <property type="evidence" value="ECO:0007669"/>
    <property type="project" value="UniProtKB-KW"/>
</dbReference>
<evidence type="ECO:0000256" key="2">
    <source>
        <dbReference type="ARBA" id="ARBA00023054"/>
    </source>
</evidence>
<dbReference type="Pfam" id="PF00038">
    <property type="entry name" value="Filament"/>
    <property type="match status" value="1"/>
</dbReference>
<evidence type="ECO:0000256" key="3">
    <source>
        <dbReference type="SAM" id="Coils"/>
    </source>
</evidence>
<dbReference type="InterPro" id="IPR039008">
    <property type="entry name" value="IF_rod_dom"/>
</dbReference>
<evidence type="ECO:0000256" key="4">
    <source>
        <dbReference type="SAM" id="MobiDB-lite"/>
    </source>
</evidence>
<proteinExistence type="predicted"/>
<dbReference type="SUPFAM" id="SSF64593">
    <property type="entry name" value="Intermediate filament protein, coiled coil region"/>
    <property type="match status" value="1"/>
</dbReference>
<dbReference type="InterPro" id="IPR002957">
    <property type="entry name" value="Keratin_I"/>
</dbReference>
<feature type="coiled-coil region" evidence="3">
    <location>
        <begin position="89"/>
        <end position="159"/>
    </location>
</feature>
<reference evidence="6" key="4">
    <citation type="submission" date="2025-09" db="UniProtKB">
        <authorList>
            <consortium name="Ensembl"/>
        </authorList>
    </citation>
    <scope>IDENTIFICATION</scope>
</reference>
<dbReference type="GeneTree" id="ENSGT00940000161855"/>
<organism evidence="6 7">
    <name type="scientific">Pelodiscus sinensis</name>
    <name type="common">Chinese softshell turtle</name>
    <name type="synonym">Trionyx sinensis</name>
    <dbReference type="NCBI Taxonomy" id="13735"/>
    <lineage>
        <taxon>Eukaryota</taxon>
        <taxon>Metazoa</taxon>
        <taxon>Chordata</taxon>
        <taxon>Craniata</taxon>
        <taxon>Vertebrata</taxon>
        <taxon>Euteleostomi</taxon>
        <taxon>Archelosauria</taxon>
        <taxon>Testudinata</taxon>
        <taxon>Testudines</taxon>
        <taxon>Cryptodira</taxon>
        <taxon>Trionychia</taxon>
        <taxon>Trionychidae</taxon>
        <taxon>Pelodiscus</taxon>
    </lineage>
</organism>
<keyword evidence="7" id="KW-1185">Reference proteome</keyword>
<dbReference type="PANTHER" id="PTHR23239">
    <property type="entry name" value="INTERMEDIATE FILAMENT"/>
    <property type="match status" value="1"/>
</dbReference>
<dbReference type="GO" id="GO:0005198">
    <property type="term" value="F:structural molecule activity"/>
    <property type="evidence" value="ECO:0007669"/>
    <property type="project" value="InterPro"/>
</dbReference>
<dbReference type="Proteomes" id="UP000007267">
    <property type="component" value="Unassembled WGS sequence"/>
</dbReference>
<keyword evidence="2 3" id="KW-0175">Coiled coil</keyword>
<reference evidence="6" key="3">
    <citation type="submission" date="2025-08" db="UniProtKB">
        <authorList>
            <consortium name="Ensembl"/>
        </authorList>
    </citation>
    <scope>IDENTIFICATION</scope>
</reference>
<dbReference type="EMBL" id="AGCU01027762">
    <property type="status" value="NOT_ANNOTATED_CDS"/>
    <property type="molecule type" value="Genomic_DNA"/>
</dbReference>
<dbReference type="PANTHER" id="PTHR23239:SF121">
    <property type="entry name" value="KERATIN, TYPE I CYTOSKELETAL 13"/>
    <property type="match status" value="1"/>
</dbReference>
<feature type="region of interest" description="Disordered" evidence="4">
    <location>
        <begin position="1"/>
        <end position="21"/>
    </location>
</feature>
<dbReference type="Gene3D" id="1.20.5.1160">
    <property type="entry name" value="Vasodilator-stimulated phosphoprotein"/>
    <property type="match status" value="1"/>
</dbReference>
<reference evidence="7" key="1">
    <citation type="submission" date="2011-10" db="EMBL/GenBank/DDBJ databases">
        <authorList>
            <consortium name="Soft-shell Turtle Genome Consortium"/>
        </authorList>
    </citation>
    <scope>NUCLEOTIDE SEQUENCE [LARGE SCALE GENOMIC DNA]</scope>
    <source>
        <strain evidence="7">Daiwa-1</strain>
    </source>
</reference>
<protein>
    <recommendedName>
        <fullName evidence="5">IF rod domain-containing protein</fullName>
    </recommendedName>
</protein>
<dbReference type="GO" id="GO:0045109">
    <property type="term" value="P:intermediate filament organization"/>
    <property type="evidence" value="ECO:0007669"/>
    <property type="project" value="TreeGrafter"/>
</dbReference>
<feature type="domain" description="IF rod" evidence="5">
    <location>
        <begin position="85"/>
        <end position="168"/>
    </location>
</feature>
<evidence type="ECO:0000256" key="1">
    <source>
        <dbReference type="ARBA" id="ARBA00022754"/>
    </source>
</evidence>
<dbReference type="Ensembl" id="ENSPSIT00000002669.1">
    <property type="protein sequence ID" value="ENSPSIP00000002660.1"/>
    <property type="gene ID" value="ENSPSIG00000002600.1"/>
</dbReference>